<evidence type="ECO:0000313" key="1">
    <source>
        <dbReference type="EMBL" id="ROQ28828.1"/>
    </source>
</evidence>
<gene>
    <name evidence="1" type="ORF">EDC28_103424</name>
</gene>
<evidence type="ECO:0000313" key="2">
    <source>
        <dbReference type="Proteomes" id="UP000268033"/>
    </source>
</evidence>
<accession>A0A3N1PLS3</accession>
<protein>
    <submittedName>
        <fullName evidence="1">Uncharacterized protein</fullName>
    </submittedName>
</protein>
<keyword evidence="2" id="KW-1185">Reference proteome</keyword>
<comment type="caution">
    <text evidence="1">The sequence shown here is derived from an EMBL/GenBank/DDBJ whole genome shotgun (WGS) entry which is preliminary data.</text>
</comment>
<organism evidence="1 2">
    <name type="scientific">Gallaecimonas pentaromativorans</name>
    <dbReference type="NCBI Taxonomy" id="584787"/>
    <lineage>
        <taxon>Bacteria</taxon>
        <taxon>Pseudomonadati</taxon>
        <taxon>Pseudomonadota</taxon>
        <taxon>Gammaproteobacteria</taxon>
        <taxon>Enterobacterales</taxon>
        <taxon>Gallaecimonadaceae</taxon>
        <taxon>Gallaecimonas</taxon>
    </lineage>
</organism>
<sequence>MTRIKKYLIISAIDWSSIQVELTLPPLSHSSHMLIASLLSLSPALGNLPWRVTQLVHPLYSRSPASKQCFDFEAHPLSHSSHMLIASLLSLSQALENLPWRVLSSQTSCSRSLAKNGSLDRFLNALTPARTSCVTRAILALALRAVVAELRRSNLFQKDLSRKAALKQCFNFELYPWRSSARRQAAQAQWHYSPSNNSNLTSVR</sequence>
<reference evidence="1 2" key="1">
    <citation type="submission" date="2018-11" db="EMBL/GenBank/DDBJ databases">
        <title>Genomic Encyclopedia of Type Strains, Phase IV (KMG-IV): sequencing the most valuable type-strain genomes for metagenomic binning, comparative biology and taxonomic classification.</title>
        <authorList>
            <person name="Goeker M."/>
        </authorList>
    </citation>
    <scope>NUCLEOTIDE SEQUENCE [LARGE SCALE GENOMIC DNA]</scope>
    <source>
        <strain evidence="1 2">DSM 21945</strain>
    </source>
</reference>
<dbReference type="EMBL" id="RJUL01000003">
    <property type="protein sequence ID" value="ROQ28828.1"/>
    <property type="molecule type" value="Genomic_DNA"/>
</dbReference>
<dbReference type="Proteomes" id="UP000268033">
    <property type="component" value="Unassembled WGS sequence"/>
</dbReference>
<dbReference type="AlphaFoldDB" id="A0A3N1PLS3"/>
<name>A0A3N1PLS3_9GAMM</name>
<proteinExistence type="predicted"/>